<evidence type="ECO:0000256" key="4">
    <source>
        <dbReference type="ARBA" id="ARBA00023136"/>
    </source>
</evidence>
<sequence length="299" mass="33172">MTNHTLTQDDAFDSANLCNLDNCPLEWSMYTYRPSLAANIVFAALFAVIGVVHTYLGFRWKSWGFMGGMIAGCAAEILGYVGRIMLYNNPFSYEGFMIQIVCLTFAPVFFTASIYVTLSKTIVFLDIELSRVKPKLFYWFFIPFDLVCLILQAAGGALSSSTDGDDIGIDISMAGLVLQVIVIVLFIICFVDYMWRYWRSGHAARFTWRLQTFFAGLSAAIILILVRCTYRVAELREGYDGDLIKHEIPFIVLEGVMVILAAGALCFGHPGLLIKPTDGNQTDSSNREKGLGGSSSESN</sequence>
<dbReference type="Proteomes" id="UP000050424">
    <property type="component" value="Unassembled WGS sequence"/>
</dbReference>
<dbReference type="AlphaFoldDB" id="A0A0P7BMU7"/>
<accession>A0A0P7BMU7</accession>
<feature type="transmembrane region" description="Helical" evidence="6">
    <location>
        <begin position="63"/>
        <end position="84"/>
    </location>
</feature>
<evidence type="ECO:0000256" key="5">
    <source>
        <dbReference type="SAM" id="MobiDB-lite"/>
    </source>
</evidence>
<evidence type="ECO:0000256" key="6">
    <source>
        <dbReference type="SAM" id="Phobius"/>
    </source>
</evidence>
<name>A0A0P7BMU7_9HYPO</name>
<dbReference type="PANTHER" id="PTHR31465">
    <property type="entry name" value="PROTEIN RTA1-RELATED"/>
    <property type="match status" value="1"/>
</dbReference>
<evidence type="ECO:0000313" key="8">
    <source>
        <dbReference type="Proteomes" id="UP000050424"/>
    </source>
</evidence>
<evidence type="ECO:0000256" key="3">
    <source>
        <dbReference type="ARBA" id="ARBA00022989"/>
    </source>
</evidence>
<feature type="transmembrane region" description="Helical" evidence="6">
    <location>
        <begin position="136"/>
        <end position="159"/>
    </location>
</feature>
<dbReference type="OrthoDB" id="4521223at2759"/>
<dbReference type="InterPro" id="IPR007568">
    <property type="entry name" value="RTA1"/>
</dbReference>
<feature type="region of interest" description="Disordered" evidence="5">
    <location>
        <begin position="278"/>
        <end position="299"/>
    </location>
</feature>
<evidence type="ECO:0000256" key="1">
    <source>
        <dbReference type="ARBA" id="ARBA00004141"/>
    </source>
</evidence>
<dbReference type="STRING" id="78410.A0A0P7BMU7"/>
<comment type="caution">
    <text evidence="7">The sequence shown here is derived from an EMBL/GenBank/DDBJ whole genome shotgun (WGS) entry which is preliminary data.</text>
</comment>
<feature type="transmembrane region" description="Helical" evidence="6">
    <location>
        <begin position="248"/>
        <end position="267"/>
    </location>
</feature>
<dbReference type="PANTHER" id="PTHR31465:SF9">
    <property type="entry name" value="SPHINGOID LONG-CHAIN BASE TRANSPORTER RSB1"/>
    <property type="match status" value="1"/>
</dbReference>
<feature type="transmembrane region" description="Helical" evidence="6">
    <location>
        <begin position="36"/>
        <end position="56"/>
    </location>
</feature>
<organism evidence="7 8">
    <name type="scientific">Neonectria ditissima</name>
    <dbReference type="NCBI Taxonomy" id="78410"/>
    <lineage>
        <taxon>Eukaryota</taxon>
        <taxon>Fungi</taxon>
        <taxon>Dikarya</taxon>
        <taxon>Ascomycota</taxon>
        <taxon>Pezizomycotina</taxon>
        <taxon>Sordariomycetes</taxon>
        <taxon>Hypocreomycetidae</taxon>
        <taxon>Hypocreales</taxon>
        <taxon>Nectriaceae</taxon>
        <taxon>Neonectria</taxon>
    </lineage>
</organism>
<evidence type="ECO:0008006" key="9">
    <source>
        <dbReference type="Google" id="ProtNLM"/>
    </source>
</evidence>
<keyword evidence="2 6" id="KW-0812">Transmembrane</keyword>
<dbReference type="EMBL" id="LKCW01000044">
    <property type="protein sequence ID" value="KPM42699.1"/>
    <property type="molecule type" value="Genomic_DNA"/>
</dbReference>
<evidence type="ECO:0000256" key="2">
    <source>
        <dbReference type="ARBA" id="ARBA00022692"/>
    </source>
</evidence>
<keyword evidence="8" id="KW-1185">Reference proteome</keyword>
<comment type="subcellular location">
    <subcellularLocation>
        <location evidence="1">Membrane</location>
        <topology evidence="1">Multi-pass membrane protein</topology>
    </subcellularLocation>
</comment>
<dbReference type="GO" id="GO:0005886">
    <property type="term" value="C:plasma membrane"/>
    <property type="evidence" value="ECO:0007669"/>
    <property type="project" value="TreeGrafter"/>
</dbReference>
<dbReference type="GO" id="GO:0000324">
    <property type="term" value="C:fungal-type vacuole"/>
    <property type="evidence" value="ECO:0007669"/>
    <property type="project" value="TreeGrafter"/>
</dbReference>
<evidence type="ECO:0000313" key="7">
    <source>
        <dbReference type="EMBL" id="KPM42699.1"/>
    </source>
</evidence>
<keyword evidence="3 6" id="KW-1133">Transmembrane helix</keyword>
<feature type="transmembrane region" description="Helical" evidence="6">
    <location>
        <begin position="212"/>
        <end position="233"/>
    </location>
</feature>
<keyword evidence="4 6" id="KW-0472">Membrane</keyword>
<proteinExistence type="predicted"/>
<reference evidence="7 8" key="1">
    <citation type="submission" date="2015-09" db="EMBL/GenBank/DDBJ databases">
        <title>Draft genome of a European isolate of the apple canker pathogen Neonectria ditissima.</title>
        <authorList>
            <person name="Gomez-Cortecero A."/>
            <person name="Harrison R.J."/>
            <person name="Armitage A.D."/>
        </authorList>
    </citation>
    <scope>NUCLEOTIDE SEQUENCE [LARGE SCALE GENOMIC DNA]</scope>
    <source>
        <strain evidence="7 8">R09/05</strain>
    </source>
</reference>
<gene>
    <name evidence="7" type="ORF">AK830_g3899</name>
</gene>
<protein>
    <recommendedName>
        <fullName evidence="9">Sphingoid long-chain base transporter RSB1</fullName>
    </recommendedName>
</protein>
<dbReference type="Pfam" id="PF04479">
    <property type="entry name" value="RTA1"/>
    <property type="match status" value="1"/>
</dbReference>
<feature type="transmembrane region" description="Helical" evidence="6">
    <location>
        <begin position="96"/>
        <end position="116"/>
    </location>
</feature>
<feature type="transmembrane region" description="Helical" evidence="6">
    <location>
        <begin position="171"/>
        <end position="191"/>
    </location>
</feature>